<protein>
    <submittedName>
        <fullName evidence="3">Protein containing Ferrous iron transporter, FeoA subunit domain protein</fullName>
    </submittedName>
</protein>
<dbReference type="SUPFAM" id="SSF50037">
    <property type="entry name" value="C-terminal domain of transcriptional repressors"/>
    <property type="match status" value="1"/>
</dbReference>
<dbReference type="PANTHER" id="PTHR42954">
    <property type="entry name" value="FE(2+) TRANSPORT PROTEIN A"/>
    <property type="match status" value="1"/>
</dbReference>
<dbReference type="GO" id="GO:0046914">
    <property type="term" value="F:transition metal ion binding"/>
    <property type="evidence" value="ECO:0007669"/>
    <property type="project" value="InterPro"/>
</dbReference>
<organism evidence="3">
    <name type="scientific">human gut metagenome</name>
    <dbReference type="NCBI Taxonomy" id="408170"/>
    <lineage>
        <taxon>unclassified sequences</taxon>
        <taxon>metagenomes</taxon>
        <taxon>organismal metagenomes</taxon>
    </lineage>
</organism>
<keyword evidence="1" id="KW-0408">Iron</keyword>
<dbReference type="InterPro" id="IPR007167">
    <property type="entry name" value="Fe-transptr_FeoA-like"/>
</dbReference>
<feature type="domain" description="Ferrous iron transporter FeoA-like" evidence="2">
    <location>
        <begin position="1"/>
        <end position="73"/>
    </location>
</feature>
<dbReference type="InterPro" id="IPR038157">
    <property type="entry name" value="FeoA_core_dom"/>
</dbReference>
<dbReference type="Pfam" id="PF04023">
    <property type="entry name" value="FeoA"/>
    <property type="match status" value="1"/>
</dbReference>
<gene>
    <name evidence="3" type="ORF">OBE_00106</name>
</gene>
<proteinExistence type="predicted"/>
<reference evidence="3" key="1">
    <citation type="journal article" date="2013" name="Environ. Microbiol.">
        <title>Microbiota from the distal guts of lean and obese adolescents exhibit partial functional redundancy besides clear differences in community structure.</title>
        <authorList>
            <person name="Ferrer M."/>
            <person name="Ruiz A."/>
            <person name="Lanza F."/>
            <person name="Haange S.B."/>
            <person name="Oberbach A."/>
            <person name="Till H."/>
            <person name="Bargiela R."/>
            <person name="Campoy C."/>
            <person name="Segura M.T."/>
            <person name="Richter M."/>
            <person name="von Bergen M."/>
            <person name="Seifert J."/>
            <person name="Suarez A."/>
        </authorList>
    </citation>
    <scope>NUCLEOTIDE SEQUENCE</scope>
</reference>
<comment type="caution">
    <text evidence="3">The sequence shown here is derived from an EMBL/GenBank/DDBJ whole genome shotgun (WGS) entry which is preliminary data.</text>
</comment>
<dbReference type="AlphaFoldDB" id="K1V247"/>
<sequence>MKLSELKTGESAVIVKVSGHGGFRKRVIEMGFIKGKKVDVLLNAPLQDPVKYKIMGYEVSLRHSEADHIEVVSIDEAKNDAKLNKAEDNAC</sequence>
<evidence type="ECO:0000259" key="2">
    <source>
        <dbReference type="SMART" id="SM00899"/>
    </source>
</evidence>
<evidence type="ECO:0000256" key="1">
    <source>
        <dbReference type="ARBA" id="ARBA00023004"/>
    </source>
</evidence>
<name>K1V247_9ZZZZ</name>
<dbReference type="Gene3D" id="2.30.30.90">
    <property type="match status" value="1"/>
</dbReference>
<dbReference type="SMART" id="SM00899">
    <property type="entry name" value="FeoA"/>
    <property type="match status" value="1"/>
</dbReference>
<dbReference type="InterPro" id="IPR008988">
    <property type="entry name" value="Transcriptional_repressor_C"/>
</dbReference>
<dbReference type="PANTHER" id="PTHR42954:SF2">
    <property type="entry name" value="FE(2+) TRANSPORT PROTEIN A"/>
    <property type="match status" value="1"/>
</dbReference>
<accession>K1V247</accession>
<dbReference type="EMBL" id="AJWZ01000075">
    <property type="protein sequence ID" value="EKC77956.1"/>
    <property type="molecule type" value="Genomic_DNA"/>
</dbReference>
<evidence type="ECO:0000313" key="3">
    <source>
        <dbReference type="EMBL" id="EKC77956.1"/>
    </source>
</evidence>
<dbReference type="InterPro" id="IPR052713">
    <property type="entry name" value="FeoA"/>
</dbReference>